<gene>
    <name evidence="7" type="ordered locus">VIT_17s0053g00150</name>
</gene>
<comment type="function">
    <text evidence="5">Tubulin is the major constituent of microtubules, a cylinder consisting of laterally associated linear protofilaments composed of alpha- and beta-tubulin heterodimers. Microtubules grow by the addition of GTP-tubulin dimers to the microtubule end, where a stabilizing cap forms. Below the cap, tubulin dimers are in GDP-bound state, owing to GTPase activity of alpha-tubulin.</text>
</comment>
<sequence length="45" mass="5190">MAYAADPHHGRYLTASATFRGKMSTKEVDEQMINVQNKRKPLKRL</sequence>
<dbReference type="eggNOG" id="KOG1375">
    <property type="taxonomic scope" value="Eukaryota"/>
</dbReference>
<evidence type="ECO:0000256" key="3">
    <source>
        <dbReference type="ARBA" id="ARBA00022741"/>
    </source>
</evidence>
<keyword evidence="3" id="KW-0547">Nucleotide-binding</keyword>
<dbReference type="GO" id="GO:0007017">
    <property type="term" value="P:microtubule-based process"/>
    <property type="evidence" value="ECO:0007669"/>
    <property type="project" value="InterPro"/>
</dbReference>
<dbReference type="GO" id="GO:0005874">
    <property type="term" value="C:microtubule"/>
    <property type="evidence" value="ECO:0007669"/>
    <property type="project" value="UniProtKB-KW"/>
</dbReference>
<dbReference type="EMBL" id="FN596258">
    <property type="protein sequence ID" value="CCB58779.1"/>
    <property type="molecule type" value="Genomic_DNA"/>
</dbReference>
<evidence type="ECO:0000313" key="8">
    <source>
        <dbReference type="Proteomes" id="UP000009183"/>
    </source>
</evidence>
<dbReference type="HOGENOM" id="CLU_3208682_0_0_1"/>
<dbReference type="Gene3D" id="3.30.1330.20">
    <property type="entry name" value="Tubulin/FtsZ, C-terminal domain"/>
    <property type="match status" value="1"/>
</dbReference>
<keyword evidence="4" id="KW-0342">GTP-binding</keyword>
<comment type="similarity">
    <text evidence="1">Belongs to the tubulin family.</text>
</comment>
<evidence type="ECO:0000256" key="1">
    <source>
        <dbReference type="ARBA" id="ARBA00009636"/>
    </source>
</evidence>
<evidence type="ECO:0000256" key="4">
    <source>
        <dbReference type="ARBA" id="ARBA00023134"/>
    </source>
</evidence>
<keyword evidence="8" id="KW-1185">Reference proteome</keyword>
<evidence type="ECO:0000256" key="2">
    <source>
        <dbReference type="ARBA" id="ARBA00022701"/>
    </source>
</evidence>
<evidence type="ECO:0000313" key="7">
    <source>
        <dbReference type="EMBL" id="CCB58779.1"/>
    </source>
</evidence>
<proteinExistence type="inferred from homology"/>
<accession>F6HVR6</accession>
<feature type="domain" description="Tubulin/FtsZ 2-layer sandwich" evidence="6">
    <location>
        <begin position="4"/>
        <end position="40"/>
    </location>
</feature>
<dbReference type="InterPro" id="IPR018316">
    <property type="entry name" value="Tubulin/FtsZ_2-layer-sand-dom"/>
</dbReference>
<protein>
    <recommendedName>
        <fullName evidence="6">Tubulin/FtsZ 2-layer sandwich domain-containing protein</fullName>
    </recommendedName>
</protein>
<name>F6HVR6_VITVI</name>
<dbReference type="InterPro" id="IPR037103">
    <property type="entry name" value="Tubulin/FtsZ-like_C"/>
</dbReference>
<dbReference type="AlphaFoldDB" id="F6HVR6"/>
<dbReference type="PaxDb" id="29760-VIT_17s0053g00150.t01"/>
<dbReference type="GO" id="GO:0005200">
    <property type="term" value="F:structural constituent of cytoskeleton"/>
    <property type="evidence" value="ECO:0007669"/>
    <property type="project" value="InterPro"/>
</dbReference>
<dbReference type="InterPro" id="IPR008280">
    <property type="entry name" value="Tub_FtsZ_C"/>
</dbReference>
<evidence type="ECO:0000256" key="5">
    <source>
        <dbReference type="ARBA" id="ARBA00034296"/>
    </source>
</evidence>
<reference evidence="8" key="1">
    <citation type="journal article" date="2007" name="Nature">
        <title>The grapevine genome sequence suggests ancestral hexaploidization in major angiosperm phyla.</title>
        <authorList>
            <consortium name="The French-Italian Public Consortium for Grapevine Genome Characterization."/>
            <person name="Jaillon O."/>
            <person name="Aury J.-M."/>
            <person name="Noel B."/>
            <person name="Policriti A."/>
            <person name="Clepet C."/>
            <person name="Casagrande A."/>
            <person name="Choisne N."/>
            <person name="Aubourg S."/>
            <person name="Vitulo N."/>
            <person name="Jubin C."/>
            <person name="Vezzi A."/>
            <person name="Legeai F."/>
            <person name="Hugueney P."/>
            <person name="Dasilva C."/>
            <person name="Horner D."/>
            <person name="Mica E."/>
            <person name="Jublot D."/>
            <person name="Poulain J."/>
            <person name="Bruyere C."/>
            <person name="Billault A."/>
            <person name="Segurens B."/>
            <person name="Gouyvenoux M."/>
            <person name="Ugarte E."/>
            <person name="Cattonaro F."/>
            <person name="Anthouard V."/>
            <person name="Vico V."/>
            <person name="Del Fabbro C."/>
            <person name="Alaux M."/>
            <person name="Di Gaspero G."/>
            <person name="Dumas V."/>
            <person name="Felice N."/>
            <person name="Paillard S."/>
            <person name="Juman I."/>
            <person name="Moroldo M."/>
            <person name="Scalabrin S."/>
            <person name="Canaguier A."/>
            <person name="Le Clainche I."/>
            <person name="Malacrida G."/>
            <person name="Durand E."/>
            <person name="Pesole G."/>
            <person name="Laucou V."/>
            <person name="Chatelet P."/>
            <person name="Merdinoglu D."/>
            <person name="Delledonne M."/>
            <person name="Pezzotti M."/>
            <person name="Lecharny A."/>
            <person name="Scarpelli C."/>
            <person name="Artiguenave F."/>
            <person name="Pe M.E."/>
            <person name="Valle G."/>
            <person name="Morgante M."/>
            <person name="Caboche M."/>
            <person name="Adam-Blondon A.-F."/>
            <person name="Weissenbach J."/>
            <person name="Quetier F."/>
            <person name="Wincker P."/>
        </authorList>
    </citation>
    <scope>NUCLEOTIDE SEQUENCE [LARGE SCALE GENOMIC DNA]</scope>
    <source>
        <strain evidence="8">cv. Pinot noir / PN40024</strain>
    </source>
</reference>
<keyword evidence="2" id="KW-0493">Microtubule</keyword>
<dbReference type="InParanoid" id="F6HVR6"/>
<dbReference type="SUPFAM" id="SSF55307">
    <property type="entry name" value="Tubulin C-terminal domain-like"/>
    <property type="match status" value="1"/>
</dbReference>
<organism evidence="7 8">
    <name type="scientific">Vitis vinifera</name>
    <name type="common">Grape</name>
    <dbReference type="NCBI Taxonomy" id="29760"/>
    <lineage>
        <taxon>Eukaryota</taxon>
        <taxon>Viridiplantae</taxon>
        <taxon>Streptophyta</taxon>
        <taxon>Embryophyta</taxon>
        <taxon>Tracheophyta</taxon>
        <taxon>Spermatophyta</taxon>
        <taxon>Magnoliopsida</taxon>
        <taxon>eudicotyledons</taxon>
        <taxon>Gunneridae</taxon>
        <taxon>Pentapetalae</taxon>
        <taxon>rosids</taxon>
        <taxon>Vitales</taxon>
        <taxon>Vitaceae</taxon>
        <taxon>Viteae</taxon>
        <taxon>Vitis</taxon>
    </lineage>
</organism>
<dbReference type="InterPro" id="IPR002453">
    <property type="entry name" value="Beta_tubulin"/>
</dbReference>
<evidence type="ECO:0000259" key="6">
    <source>
        <dbReference type="Pfam" id="PF03953"/>
    </source>
</evidence>
<dbReference type="Proteomes" id="UP000009183">
    <property type="component" value="Chromosome 17"/>
</dbReference>
<dbReference type="STRING" id="29760.F6HVR6"/>
<dbReference type="Pfam" id="PF03953">
    <property type="entry name" value="Tubulin_C"/>
    <property type="match status" value="1"/>
</dbReference>
<dbReference type="GO" id="GO:0005525">
    <property type="term" value="F:GTP binding"/>
    <property type="evidence" value="ECO:0007669"/>
    <property type="project" value="UniProtKB-KW"/>
</dbReference>
<dbReference type="GO" id="GO:0003924">
    <property type="term" value="F:GTPase activity"/>
    <property type="evidence" value="ECO:0007669"/>
    <property type="project" value="InterPro"/>
</dbReference>
<dbReference type="PRINTS" id="PR01163">
    <property type="entry name" value="BETATUBULIN"/>
</dbReference>